<organism evidence="1 2">
    <name type="scientific">Symbiodinium pilosum</name>
    <name type="common">Dinoflagellate</name>
    <dbReference type="NCBI Taxonomy" id="2952"/>
    <lineage>
        <taxon>Eukaryota</taxon>
        <taxon>Sar</taxon>
        <taxon>Alveolata</taxon>
        <taxon>Dinophyceae</taxon>
        <taxon>Suessiales</taxon>
        <taxon>Symbiodiniaceae</taxon>
        <taxon>Symbiodinium</taxon>
    </lineage>
</organism>
<dbReference type="OrthoDB" id="422333at2759"/>
<dbReference type="PANTHER" id="PTHR28141:SF1">
    <property type="entry name" value="2',3'-CYCLIC-NUCLEOTIDE 3'-PHOSPHODIESTERASE"/>
    <property type="match status" value="1"/>
</dbReference>
<dbReference type="SUPFAM" id="SSF55144">
    <property type="entry name" value="LigT-like"/>
    <property type="match status" value="1"/>
</dbReference>
<dbReference type="InterPro" id="IPR012386">
    <property type="entry name" value="Cyclic-nucl_3Pdiesterase"/>
</dbReference>
<sequence length="162" mass="17843">MAATAYSLWLLPDVEKQGRLDDLVGRVAKEFNSSCFDFHVTLLGGIKSDNLPDLKASLVRLAGSLQPFDISFGTNSIAVYDTWNQNLLLLAEDSPALNTANLAAHRTFTDAAAQEAAFAAPSMRPHGSLLYGPHSMEERRQAEEWVRKEGCCSTAFWILMHT</sequence>
<keyword evidence="2" id="KW-1185">Reference proteome</keyword>
<comment type="caution">
    <text evidence="1">The sequence shown here is derived from an EMBL/GenBank/DDBJ whole genome shotgun (WGS) entry which is preliminary data.</text>
</comment>
<dbReference type="Proteomes" id="UP000649617">
    <property type="component" value="Unassembled WGS sequence"/>
</dbReference>
<reference evidence="1" key="1">
    <citation type="submission" date="2021-02" db="EMBL/GenBank/DDBJ databases">
        <authorList>
            <person name="Dougan E. K."/>
            <person name="Rhodes N."/>
            <person name="Thang M."/>
            <person name="Chan C."/>
        </authorList>
    </citation>
    <scope>NUCLEOTIDE SEQUENCE</scope>
</reference>
<evidence type="ECO:0008006" key="3">
    <source>
        <dbReference type="Google" id="ProtNLM"/>
    </source>
</evidence>
<dbReference type="GO" id="GO:0009187">
    <property type="term" value="P:cyclic nucleotide metabolic process"/>
    <property type="evidence" value="ECO:0007669"/>
    <property type="project" value="TreeGrafter"/>
</dbReference>
<gene>
    <name evidence="1" type="ORF">SPIL2461_LOCUS10105</name>
</gene>
<dbReference type="AlphaFoldDB" id="A0A812QYL1"/>
<dbReference type="Gene3D" id="3.90.1140.10">
    <property type="entry name" value="Cyclic phosphodiesterase"/>
    <property type="match status" value="1"/>
</dbReference>
<evidence type="ECO:0000313" key="1">
    <source>
        <dbReference type="EMBL" id="CAE7409862.1"/>
    </source>
</evidence>
<dbReference type="PANTHER" id="PTHR28141">
    <property type="entry name" value="2',3'-CYCLIC-NUCLEOTIDE 3'-PHOSPHODIESTERASE"/>
    <property type="match status" value="1"/>
</dbReference>
<dbReference type="EMBL" id="CAJNIZ010018446">
    <property type="protein sequence ID" value="CAE7409862.1"/>
    <property type="molecule type" value="Genomic_DNA"/>
</dbReference>
<proteinExistence type="predicted"/>
<dbReference type="Pfam" id="PF07823">
    <property type="entry name" value="CPDase"/>
    <property type="match status" value="1"/>
</dbReference>
<accession>A0A812QYL1</accession>
<dbReference type="GO" id="GO:0004113">
    <property type="term" value="F:2',3'-cyclic-nucleotide 3'-phosphodiesterase activity"/>
    <property type="evidence" value="ECO:0007669"/>
    <property type="project" value="TreeGrafter"/>
</dbReference>
<name>A0A812QYL1_SYMPI</name>
<evidence type="ECO:0000313" key="2">
    <source>
        <dbReference type="Proteomes" id="UP000649617"/>
    </source>
</evidence>
<dbReference type="InterPro" id="IPR009097">
    <property type="entry name" value="Cyclic_Pdiesterase"/>
</dbReference>
<protein>
    <recommendedName>
        <fullName evidence="3">Cyclic phosphodiesterase</fullName>
    </recommendedName>
</protein>